<dbReference type="Gene3D" id="3.40.50.1000">
    <property type="entry name" value="HAD superfamily/HAD-like"/>
    <property type="match status" value="1"/>
</dbReference>
<dbReference type="PANTHER" id="PTHR18901">
    <property type="entry name" value="2-DEOXYGLUCOSE-6-PHOSPHATE PHOSPHATASE 2"/>
    <property type="match status" value="1"/>
</dbReference>
<dbReference type="FunFam" id="3.40.50.1000:FF:000055">
    <property type="entry name" value="Haloacid dehalogenase-like hydrolase family protein"/>
    <property type="match status" value="1"/>
</dbReference>
<dbReference type="SUPFAM" id="SSF56784">
    <property type="entry name" value="HAD-like"/>
    <property type="match status" value="1"/>
</dbReference>
<evidence type="ECO:0000313" key="2">
    <source>
        <dbReference type="RefSeq" id="XP_026278166.1"/>
    </source>
</evidence>
<proteinExistence type="predicted"/>
<accession>A0A6J1SHU6</accession>
<gene>
    <name evidence="2" type="primary">LOC113206346</name>
</gene>
<dbReference type="KEGG" id="foc:113206346"/>
<dbReference type="SFLD" id="SFLDS00003">
    <property type="entry name" value="Haloacid_Dehalogenase"/>
    <property type="match status" value="1"/>
</dbReference>
<keyword evidence="1" id="KW-1185">Reference proteome</keyword>
<dbReference type="NCBIfam" id="TIGR01509">
    <property type="entry name" value="HAD-SF-IA-v3"/>
    <property type="match status" value="1"/>
</dbReference>
<dbReference type="Pfam" id="PF13419">
    <property type="entry name" value="HAD_2"/>
    <property type="match status" value="1"/>
</dbReference>
<sequence>MAFSKVTHILFDMDGLLLDTEKLYKRALTEALAHYGHIYTPELQLMVTGTTEKDTVQILVNECNLPSEEEFSKLFKSKSLALLVDAQLCQGTERLVRHLSKHNVPMAVATSSSKESIEVKTKNYKELFSLFSHIVSGTSDPDVKNGKPAPDIFLVSASRFPDKPEPGKCLVFEDAFNGVVGARCAGMQAVMIPDKCVPEEKKKAATLVLNSLLEFKPELFGLPAFDD</sequence>
<organism evidence="1 2">
    <name type="scientific">Frankliniella occidentalis</name>
    <name type="common">Western flower thrips</name>
    <name type="synonym">Euthrips occidentalis</name>
    <dbReference type="NCBI Taxonomy" id="133901"/>
    <lineage>
        <taxon>Eukaryota</taxon>
        <taxon>Metazoa</taxon>
        <taxon>Ecdysozoa</taxon>
        <taxon>Arthropoda</taxon>
        <taxon>Hexapoda</taxon>
        <taxon>Insecta</taxon>
        <taxon>Pterygota</taxon>
        <taxon>Neoptera</taxon>
        <taxon>Paraneoptera</taxon>
        <taxon>Thysanoptera</taxon>
        <taxon>Terebrantia</taxon>
        <taxon>Thripoidea</taxon>
        <taxon>Thripidae</taxon>
        <taxon>Frankliniella</taxon>
    </lineage>
</organism>
<name>A0A6J1SHU6_FRAOC</name>
<dbReference type="GeneID" id="113206346"/>
<protein>
    <submittedName>
        <fullName evidence="2">Probable pseudouridine-5'-phosphatase</fullName>
    </submittedName>
</protein>
<dbReference type="Gene3D" id="1.10.150.240">
    <property type="entry name" value="Putative phosphatase, domain 2"/>
    <property type="match status" value="1"/>
</dbReference>
<dbReference type="AlphaFoldDB" id="A0A6J1SHU6"/>
<dbReference type="PANTHER" id="PTHR18901:SF38">
    <property type="entry name" value="PSEUDOURIDINE-5'-PHOSPHATASE"/>
    <property type="match status" value="1"/>
</dbReference>
<dbReference type="InterPro" id="IPR023214">
    <property type="entry name" value="HAD_sf"/>
</dbReference>
<reference evidence="2" key="1">
    <citation type="submission" date="2025-08" db="UniProtKB">
        <authorList>
            <consortium name="RefSeq"/>
        </authorList>
    </citation>
    <scope>IDENTIFICATION</scope>
    <source>
        <tissue evidence="2">Whole organism</tissue>
    </source>
</reference>
<dbReference type="InterPro" id="IPR041492">
    <property type="entry name" value="HAD_2"/>
</dbReference>
<dbReference type="GO" id="GO:0016791">
    <property type="term" value="F:phosphatase activity"/>
    <property type="evidence" value="ECO:0007669"/>
    <property type="project" value="TreeGrafter"/>
</dbReference>
<dbReference type="RefSeq" id="XP_026278166.1">
    <property type="nucleotide sequence ID" value="XM_026422381.2"/>
</dbReference>
<dbReference type="Proteomes" id="UP000504606">
    <property type="component" value="Unplaced"/>
</dbReference>
<dbReference type="OrthoDB" id="40579at2759"/>
<dbReference type="InterPro" id="IPR036412">
    <property type="entry name" value="HAD-like_sf"/>
</dbReference>
<dbReference type="InterPro" id="IPR006439">
    <property type="entry name" value="HAD-SF_hydro_IA"/>
</dbReference>
<dbReference type="SFLD" id="SFLDG01129">
    <property type="entry name" value="C1.5:_HAD__Beta-PGM__Phosphata"/>
    <property type="match status" value="1"/>
</dbReference>
<evidence type="ECO:0000313" key="1">
    <source>
        <dbReference type="Proteomes" id="UP000504606"/>
    </source>
</evidence>
<dbReference type="InterPro" id="IPR023198">
    <property type="entry name" value="PGP-like_dom2"/>
</dbReference>